<name>A0AAV1YY89_9ARAC</name>
<evidence type="ECO:0000313" key="2">
    <source>
        <dbReference type="Proteomes" id="UP001497382"/>
    </source>
</evidence>
<protein>
    <submittedName>
        <fullName evidence="1">Uncharacterized protein</fullName>
    </submittedName>
</protein>
<evidence type="ECO:0000313" key="1">
    <source>
        <dbReference type="EMBL" id="CAL1263817.1"/>
    </source>
</evidence>
<dbReference type="Proteomes" id="UP001497382">
    <property type="component" value="Unassembled WGS sequence"/>
</dbReference>
<keyword evidence="2" id="KW-1185">Reference proteome</keyword>
<dbReference type="EMBL" id="CAXIEN010000010">
    <property type="protein sequence ID" value="CAL1263817.1"/>
    <property type="molecule type" value="Genomic_DNA"/>
</dbReference>
<feature type="non-terminal residue" evidence="1">
    <location>
        <position position="1"/>
    </location>
</feature>
<feature type="non-terminal residue" evidence="1">
    <location>
        <position position="75"/>
    </location>
</feature>
<proteinExistence type="predicted"/>
<sequence>DTVPTTKDCDAVVNGTNSWKNVATLTGNYVSIKLKGGQATVMKYEKEITPTENSLCVRVTYRKSTRKAGEKDISV</sequence>
<reference evidence="1 2" key="1">
    <citation type="submission" date="2024-04" db="EMBL/GenBank/DDBJ databases">
        <authorList>
            <person name="Rising A."/>
            <person name="Reimegard J."/>
            <person name="Sonavane S."/>
            <person name="Akerstrom W."/>
            <person name="Nylinder S."/>
            <person name="Hedman E."/>
            <person name="Kallberg Y."/>
        </authorList>
    </citation>
    <scope>NUCLEOTIDE SEQUENCE [LARGE SCALE GENOMIC DNA]</scope>
</reference>
<comment type="caution">
    <text evidence="1">The sequence shown here is derived from an EMBL/GenBank/DDBJ whole genome shotgun (WGS) entry which is preliminary data.</text>
</comment>
<dbReference type="AlphaFoldDB" id="A0AAV1YY89"/>
<organism evidence="1 2">
    <name type="scientific">Larinioides sclopetarius</name>
    <dbReference type="NCBI Taxonomy" id="280406"/>
    <lineage>
        <taxon>Eukaryota</taxon>
        <taxon>Metazoa</taxon>
        <taxon>Ecdysozoa</taxon>
        <taxon>Arthropoda</taxon>
        <taxon>Chelicerata</taxon>
        <taxon>Arachnida</taxon>
        <taxon>Araneae</taxon>
        <taxon>Araneomorphae</taxon>
        <taxon>Entelegynae</taxon>
        <taxon>Araneoidea</taxon>
        <taxon>Araneidae</taxon>
        <taxon>Larinioides</taxon>
    </lineage>
</organism>
<accession>A0AAV1YY89</accession>
<gene>
    <name evidence="1" type="ORF">LARSCL_LOCUS1682</name>
</gene>